<gene>
    <name evidence="1" type="ordered locus">Desor_5392</name>
</gene>
<protein>
    <submittedName>
        <fullName evidence="1">Uncharacterized protein</fullName>
    </submittedName>
</protein>
<evidence type="ECO:0000313" key="2">
    <source>
        <dbReference type="Proteomes" id="UP000006346"/>
    </source>
</evidence>
<dbReference type="RefSeq" id="WP_014187570.1">
    <property type="nucleotide sequence ID" value="NC_016584.1"/>
</dbReference>
<dbReference type="Proteomes" id="UP000006346">
    <property type="component" value="Chromosome"/>
</dbReference>
<dbReference type="KEGG" id="dor:Desor_5392"/>
<dbReference type="AlphaFoldDB" id="G7WEF5"/>
<sequence length="60" mass="6892">MVNQDKKDKKISKRYGKEQILHSGKYGQGDLLEALLKEGETYSHDQVQTILAGFLKKEVR</sequence>
<dbReference type="EMBL" id="CP003108">
    <property type="protein sequence ID" value="AET70768.1"/>
    <property type="molecule type" value="Genomic_DNA"/>
</dbReference>
<accession>G7WEF5</accession>
<reference evidence="1 2" key="2">
    <citation type="journal article" date="2012" name="J. Bacteriol.">
        <title>Complete genome sequences of Desulfosporosinus orientis DSM765T, Desulfosporosinus youngiae DSM17734T, Desulfosporosinus meridiei DSM13257T, and Desulfosporosinus acidiphilus DSM22704T.</title>
        <authorList>
            <person name="Pester M."/>
            <person name="Brambilla E."/>
            <person name="Alazard D."/>
            <person name="Rattei T."/>
            <person name="Weinmaier T."/>
            <person name="Han J."/>
            <person name="Lucas S."/>
            <person name="Lapidus A."/>
            <person name="Cheng J.F."/>
            <person name="Goodwin L."/>
            <person name="Pitluck S."/>
            <person name="Peters L."/>
            <person name="Ovchinnikova G."/>
            <person name="Teshima H."/>
            <person name="Detter J.C."/>
            <person name="Han C.S."/>
            <person name="Tapia R."/>
            <person name="Land M.L."/>
            <person name="Hauser L."/>
            <person name="Kyrpides N.C."/>
            <person name="Ivanova N.N."/>
            <person name="Pagani I."/>
            <person name="Huntmann M."/>
            <person name="Wei C.L."/>
            <person name="Davenport K.W."/>
            <person name="Daligault H."/>
            <person name="Chain P.S."/>
            <person name="Chen A."/>
            <person name="Mavromatis K."/>
            <person name="Markowitz V."/>
            <person name="Szeto E."/>
            <person name="Mikhailova N."/>
            <person name="Pati A."/>
            <person name="Wagner M."/>
            <person name="Woyke T."/>
            <person name="Ollivier B."/>
            <person name="Klenk H.P."/>
            <person name="Spring S."/>
            <person name="Loy A."/>
        </authorList>
    </citation>
    <scope>NUCLEOTIDE SEQUENCE [LARGE SCALE GENOMIC DNA]</scope>
    <source>
        <strain evidence="2">ATCC 19365 / DSM 765 / NCIMB 8382 / VKM B-1628</strain>
    </source>
</reference>
<dbReference type="PATRIC" id="fig|768706.3.peg.5490"/>
<keyword evidence="2" id="KW-1185">Reference proteome</keyword>
<name>G7WEF5_DESOD</name>
<dbReference type="STRING" id="768706.Desor_5392"/>
<proteinExistence type="predicted"/>
<evidence type="ECO:0000313" key="1">
    <source>
        <dbReference type="EMBL" id="AET70768.1"/>
    </source>
</evidence>
<organism evidence="1 2">
    <name type="scientific">Desulfosporosinus orientis (strain ATCC 19365 / DSM 765 / NCIMB 8382 / VKM B-1628 / Singapore I)</name>
    <name type="common">Desulfotomaculum orientis</name>
    <dbReference type="NCBI Taxonomy" id="768706"/>
    <lineage>
        <taxon>Bacteria</taxon>
        <taxon>Bacillati</taxon>
        <taxon>Bacillota</taxon>
        <taxon>Clostridia</taxon>
        <taxon>Eubacteriales</taxon>
        <taxon>Desulfitobacteriaceae</taxon>
        <taxon>Desulfosporosinus</taxon>
    </lineage>
</organism>
<dbReference type="OrthoDB" id="1799495at2"/>
<reference evidence="2" key="1">
    <citation type="submission" date="2011-11" db="EMBL/GenBank/DDBJ databases">
        <title>Complete sequence of Desulfosporosinus orientis DSM 765.</title>
        <authorList>
            <person name="Lucas S."/>
            <person name="Han J."/>
            <person name="Lapidus A."/>
            <person name="Cheng J.-F."/>
            <person name="Goodwin L."/>
            <person name="Pitluck S."/>
            <person name="Peters L."/>
            <person name="Ovchinnikova G."/>
            <person name="Teshima H."/>
            <person name="Detter J.C."/>
            <person name="Han C."/>
            <person name="Tapia R."/>
            <person name="Land M."/>
            <person name="Hauser L."/>
            <person name="Kyrpides N."/>
            <person name="Ivanova N."/>
            <person name="Pagani I."/>
            <person name="Pester M."/>
            <person name="Spring S."/>
            <person name="Ollivier B."/>
            <person name="Rattei T."/>
            <person name="Klenk H.-P."/>
            <person name="Wagner M."/>
            <person name="Loy A."/>
            <person name="Woyke T."/>
        </authorList>
    </citation>
    <scope>NUCLEOTIDE SEQUENCE [LARGE SCALE GENOMIC DNA]</scope>
    <source>
        <strain evidence="2">ATCC 19365 / DSM 765 / NCIMB 8382 / VKM B-1628</strain>
    </source>
</reference>
<dbReference type="HOGENOM" id="CLU_196664_3_0_9"/>